<name>A0A1E8BJ75_BACMY</name>
<proteinExistence type="predicted"/>
<dbReference type="EMBL" id="LXLX01000048">
    <property type="protein sequence ID" value="OFD89231.1"/>
    <property type="molecule type" value="Genomic_DNA"/>
</dbReference>
<comment type="caution">
    <text evidence="1">The sequence shown here is derived from an EMBL/GenBank/DDBJ whole genome shotgun (WGS) entry which is preliminary data.</text>
</comment>
<dbReference type="PATRIC" id="fig|86662.23.peg.3881"/>
<dbReference type="Proteomes" id="UP000175835">
    <property type="component" value="Unassembled WGS sequence"/>
</dbReference>
<dbReference type="AlphaFoldDB" id="A0A1E8BJ75"/>
<sequence length="117" mass="13186">MENNNVQGMPLQTGEGSPFMGRLVDAERIENGVRVQIPFDMLDYAGIQEKEKVEVWGMSDGTLSIRMATKCQMCNRGARLFELQIGSNVKNVCVEDYYKLTGEQPKITLTENKPEQP</sequence>
<evidence type="ECO:0000313" key="1">
    <source>
        <dbReference type="EMBL" id="OFD89231.1"/>
    </source>
</evidence>
<dbReference type="RefSeq" id="WP_070139867.1">
    <property type="nucleotide sequence ID" value="NZ_LXLM01000042.1"/>
</dbReference>
<evidence type="ECO:0000313" key="2">
    <source>
        <dbReference type="Proteomes" id="UP000175835"/>
    </source>
</evidence>
<organism evidence="1 2">
    <name type="scientific">Bacillus mycoides</name>
    <dbReference type="NCBI Taxonomy" id="1405"/>
    <lineage>
        <taxon>Bacteria</taxon>
        <taxon>Bacillati</taxon>
        <taxon>Bacillota</taxon>
        <taxon>Bacilli</taxon>
        <taxon>Bacillales</taxon>
        <taxon>Bacillaceae</taxon>
        <taxon>Bacillus</taxon>
        <taxon>Bacillus cereus group</taxon>
    </lineage>
</organism>
<protein>
    <submittedName>
        <fullName evidence="1">Uncharacterized protein</fullName>
    </submittedName>
</protein>
<reference evidence="1 2" key="1">
    <citation type="submission" date="2016-05" db="EMBL/GenBank/DDBJ databases">
        <title>Bacillus thuringiensis and Bacillus weihenstephanensis as novel biocontrol agents of wilt causing Verticillium species.</title>
        <authorList>
            <person name="Hollensteiner J."/>
            <person name="Wemheuer F."/>
            <person name="Harting R."/>
            <person name="Kolarzyk A."/>
            <person name="Diaz-Valerio S."/>
            <person name="Poehlein A."/>
            <person name="Brzuszkiewicz E."/>
            <person name="Nesemann K."/>
            <person name="Braus-Stromeyer S."/>
            <person name="Braus G."/>
            <person name="Daniel R."/>
            <person name="Liesegang H."/>
        </authorList>
    </citation>
    <scope>NUCLEOTIDE SEQUENCE [LARGE SCALE GENOMIC DNA]</scope>
    <source>
        <strain evidence="1 2">GOE11</strain>
    </source>
</reference>
<accession>A0A1E8BJ75</accession>
<gene>
    <name evidence="1" type="ORF">BWGOE11_38950</name>
</gene>